<proteinExistence type="predicted"/>
<gene>
    <name evidence="2" type="ORF">LCGC14_0777400</name>
</gene>
<evidence type="ECO:0000313" key="2">
    <source>
        <dbReference type="EMBL" id="KKN36045.1"/>
    </source>
</evidence>
<dbReference type="AlphaFoldDB" id="A0A0F9PWN7"/>
<accession>A0A0F9PWN7</accession>
<keyword evidence="1" id="KW-1133">Transmembrane helix</keyword>
<dbReference type="EMBL" id="LAZR01001992">
    <property type="protein sequence ID" value="KKN36045.1"/>
    <property type="molecule type" value="Genomic_DNA"/>
</dbReference>
<feature type="transmembrane region" description="Helical" evidence="1">
    <location>
        <begin position="12"/>
        <end position="28"/>
    </location>
</feature>
<reference evidence="2" key="1">
    <citation type="journal article" date="2015" name="Nature">
        <title>Complex archaea that bridge the gap between prokaryotes and eukaryotes.</title>
        <authorList>
            <person name="Spang A."/>
            <person name="Saw J.H."/>
            <person name="Jorgensen S.L."/>
            <person name="Zaremba-Niedzwiedzka K."/>
            <person name="Martijn J."/>
            <person name="Lind A.E."/>
            <person name="van Eijk R."/>
            <person name="Schleper C."/>
            <person name="Guy L."/>
            <person name="Ettema T.J."/>
        </authorList>
    </citation>
    <scope>NUCLEOTIDE SEQUENCE</scope>
</reference>
<organism evidence="2">
    <name type="scientific">marine sediment metagenome</name>
    <dbReference type="NCBI Taxonomy" id="412755"/>
    <lineage>
        <taxon>unclassified sequences</taxon>
        <taxon>metagenomes</taxon>
        <taxon>ecological metagenomes</taxon>
    </lineage>
</organism>
<name>A0A0F9PWN7_9ZZZZ</name>
<evidence type="ECO:0000256" key="1">
    <source>
        <dbReference type="SAM" id="Phobius"/>
    </source>
</evidence>
<keyword evidence="1" id="KW-0472">Membrane</keyword>
<keyword evidence="1" id="KW-0812">Transmembrane</keyword>
<comment type="caution">
    <text evidence="2">The sequence shown here is derived from an EMBL/GenBank/DDBJ whole genome shotgun (WGS) entry which is preliminary data.</text>
</comment>
<protein>
    <submittedName>
        <fullName evidence="2">Uncharacterized protein</fullName>
    </submittedName>
</protein>
<sequence length="50" mass="5367">MWTIPGSTNPLLFAAGILFIGAAAWAFWKGDPRIAMMSLGLAWANCALGW</sequence>